<gene>
    <name evidence="5" type="ORF">TPSB3V08_LOCUS9322</name>
</gene>
<proteinExistence type="predicted"/>
<dbReference type="PANTHER" id="PTHR24193">
    <property type="entry name" value="ANKYRIN REPEAT PROTEIN"/>
    <property type="match status" value="1"/>
</dbReference>
<keyword evidence="1" id="KW-0677">Repeat</keyword>
<dbReference type="AlphaFoldDB" id="A0A7R9DIJ2"/>
<evidence type="ECO:0000256" key="1">
    <source>
        <dbReference type="ARBA" id="ARBA00022737"/>
    </source>
</evidence>
<dbReference type="GO" id="GO:0045944">
    <property type="term" value="P:positive regulation of transcription by RNA polymerase II"/>
    <property type="evidence" value="ECO:0007669"/>
    <property type="project" value="TreeGrafter"/>
</dbReference>
<dbReference type="EMBL" id="OD007330">
    <property type="protein sequence ID" value="CAD7413902.1"/>
    <property type="molecule type" value="Genomic_DNA"/>
</dbReference>
<dbReference type="InterPro" id="IPR050663">
    <property type="entry name" value="Ankyrin-SOCS_Box"/>
</dbReference>
<dbReference type="PANTHER" id="PTHR24193:SF128">
    <property type="entry name" value="GA-BINDING PROTEIN SUBUNIT BETA-1"/>
    <property type="match status" value="1"/>
</dbReference>
<protein>
    <submittedName>
        <fullName evidence="5">Uncharacterized protein</fullName>
    </submittedName>
</protein>
<feature type="repeat" description="ANK" evidence="3">
    <location>
        <begin position="142"/>
        <end position="174"/>
    </location>
</feature>
<feature type="compositionally biased region" description="Polar residues" evidence="4">
    <location>
        <begin position="1"/>
        <end position="11"/>
    </location>
</feature>
<dbReference type="InterPro" id="IPR036770">
    <property type="entry name" value="Ankyrin_rpt-contain_sf"/>
</dbReference>
<dbReference type="InterPro" id="IPR002110">
    <property type="entry name" value="Ankyrin_rpt"/>
</dbReference>
<feature type="region of interest" description="Disordered" evidence="4">
    <location>
        <begin position="1"/>
        <end position="72"/>
    </location>
</feature>
<dbReference type="GO" id="GO:0005634">
    <property type="term" value="C:nucleus"/>
    <property type="evidence" value="ECO:0007669"/>
    <property type="project" value="TreeGrafter"/>
</dbReference>
<dbReference type="PRINTS" id="PR01415">
    <property type="entry name" value="ANKYRIN"/>
</dbReference>
<dbReference type="Pfam" id="PF12796">
    <property type="entry name" value="Ank_2"/>
    <property type="match status" value="2"/>
</dbReference>
<sequence>MQLSSERQGSTAHEHVLQKLPNEGKDATLQERVNDSLTEFLKKRRYGDKNPTSGHRRGGKRLRVEPESKEEEEEVVHIDESEDEDLAVAVEIDSGGLRSVGSVGSVSLVELGKKLLMGAKDGDTEQVRNLMSKGAPFTTDWLGTSPLHLAAQSGHYDTTEVLLRAGISRDSRTKVERTPLHMAACDGHTEIVQLLLAAGADIDALDMLKMTPLHWAVERGQVDTVQLLLQNGANPRLVNKFDKTPFTIALDNNRHDILQLLQEVGLHVSYSSLMSSDRMKPRSGDWVVAKHFLQEAAITSLTSGSNNTDATTTVSGDERTSIHDMEATLAATESISAEKSQVPTPSQQEEVETCGKGGVLQFGHPMTGGAYG</sequence>
<evidence type="ECO:0000256" key="2">
    <source>
        <dbReference type="ARBA" id="ARBA00023043"/>
    </source>
</evidence>
<feature type="repeat" description="ANK" evidence="3">
    <location>
        <begin position="175"/>
        <end position="207"/>
    </location>
</feature>
<keyword evidence="2 3" id="KW-0040">ANK repeat</keyword>
<evidence type="ECO:0000256" key="3">
    <source>
        <dbReference type="PROSITE-ProRule" id="PRU00023"/>
    </source>
</evidence>
<dbReference type="PROSITE" id="PS50088">
    <property type="entry name" value="ANK_REPEAT"/>
    <property type="match status" value="3"/>
</dbReference>
<organism evidence="5">
    <name type="scientific">Timema poppense</name>
    <name type="common">Walking stick</name>
    <dbReference type="NCBI Taxonomy" id="170557"/>
    <lineage>
        <taxon>Eukaryota</taxon>
        <taxon>Metazoa</taxon>
        <taxon>Ecdysozoa</taxon>
        <taxon>Arthropoda</taxon>
        <taxon>Hexapoda</taxon>
        <taxon>Insecta</taxon>
        <taxon>Pterygota</taxon>
        <taxon>Neoptera</taxon>
        <taxon>Polyneoptera</taxon>
        <taxon>Phasmatodea</taxon>
        <taxon>Timematodea</taxon>
        <taxon>Timematoidea</taxon>
        <taxon>Timematidae</taxon>
        <taxon>Timema</taxon>
    </lineage>
</organism>
<name>A0A7R9DIJ2_TIMPO</name>
<feature type="compositionally biased region" description="Basic and acidic residues" evidence="4">
    <location>
        <begin position="12"/>
        <end position="34"/>
    </location>
</feature>
<dbReference type="Gene3D" id="1.25.40.20">
    <property type="entry name" value="Ankyrin repeat-containing domain"/>
    <property type="match status" value="1"/>
</dbReference>
<accession>A0A7R9DIJ2</accession>
<evidence type="ECO:0000256" key="4">
    <source>
        <dbReference type="SAM" id="MobiDB-lite"/>
    </source>
</evidence>
<dbReference type="SUPFAM" id="SSF48403">
    <property type="entry name" value="Ankyrin repeat"/>
    <property type="match status" value="1"/>
</dbReference>
<evidence type="ECO:0000313" key="5">
    <source>
        <dbReference type="EMBL" id="CAD7413902.1"/>
    </source>
</evidence>
<reference evidence="5" key="1">
    <citation type="submission" date="2020-11" db="EMBL/GenBank/DDBJ databases">
        <authorList>
            <person name="Tran Van P."/>
        </authorList>
    </citation>
    <scope>NUCLEOTIDE SEQUENCE</scope>
</reference>
<dbReference type="SMART" id="SM00248">
    <property type="entry name" value="ANK"/>
    <property type="match status" value="4"/>
</dbReference>
<dbReference type="PROSITE" id="PS50297">
    <property type="entry name" value="ANK_REP_REGION"/>
    <property type="match status" value="3"/>
</dbReference>
<dbReference type="GO" id="GO:0000976">
    <property type="term" value="F:transcription cis-regulatory region binding"/>
    <property type="evidence" value="ECO:0007669"/>
    <property type="project" value="TreeGrafter"/>
</dbReference>
<feature type="repeat" description="ANK" evidence="3">
    <location>
        <begin position="208"/>
        <end position="240"/>
    </location>
</feature>